<evidence type="ECO:0000259" key="1">
    <source>
        <dbReference type="Pfam" id="PF13406"/>
    </source>
</evidence>
<evidence type="ECO:0000313" key="2">
    <source>
        <dbReference type="EMBL" id="ROQ01589.1"/>
    </source>
</evidence>
<dbReference type="NCBIfam" id="TIGR02283">
    <property type="entry name" value="MltB_2"/>
    <property type="match status" value="1"/>
</dbReference>
<sequence length="347" mass="37189">MVCNPRSPPRRMAAAILAAGLALGGPALGVMGAAGLPARPAAAAEQPFPVWLDELRREALAGGISPGVLDRALAGLEPNPRVIELDRRQPEGTMTFATYRTRVVARQRIDQGRQLLADNRQLLAAVEQRYGVPAPFIVALWGVETSYGRVTGNFPVVTSLATLAYDGRRAELFRGELINALRILDQGHITADGMLGSWAGAMGQSQFMPSSFLNFAVDYDGDGRRDIWGTRSDVFASIANYLSSSGWTPGGWGREVRVPAGMVLPTSAIAGADDQRPMAEWAARGLVQADGSPLPMDGSTAGLVLPERDGTGPAFLVHPNYRVLLRWNRSTYFALAVSELADRLAQP</sequence>
<protein>
    <submittedName>
        <fullName evidence="2">Membrane-bound lytic murein transglycosylase B</fullName>
    </submittedName>
</protein>
<dbReference type="Gene3D" id="1.10.530.10">
    <property type="match status" value="1"/>
</dbReference>
<dbReference type="CDD" id="cd13399">
    <property type="entry name" value="Slt35-like"/>
    <property type="match status" value="1"/>
</dbReference>
<keyword evidence="3" id="KW-1185">Reference proteome</keyword>
<dbReference type="GO" id="GO:0009253">
    <property type="term" value="P:peptidoglycan catabolic process"/>
    <property type="evidence" value="ECO:0007669"/>
    <property type="project" value="TreeGrafter"/>
</dbReference>
<dbReference type="EMBL" id="RJKX01000011">
    <property type="protein sequence ID" value="ROQ01589.1"/>
    <property type="molecule type" value="Genomic_DNA"/>
</dbReference>
<dbReference type="GO" id="GO:0008933">
    <property type="term" value="F:peptidoglycan lytic transglycosylase activity"/>
    <property type="evidence" value="ECO:0007669"/>
    <property type="project" value="TreeGrafter"/>
</dbReference>
<gene>
    <name evidence="2" type="ORF">EDC65_0769</name>
</gene>
<dbReference type="Proteomes" id="UP000278222">
    <property type="component" value="Unassembled WGS sequence"/>
</dbReference>
<dbReference type="InterPro" id="IPR031304">
    <property type="entry name" value="SLT_2"/>
</dbReference>
<reference evidence="2 3" key="1">
    <citation type="submission" date="2018-11" db="EMBL/GenBank/DDBJ databases">
        <title>Genomic Encyclopedia of Type Strains, Phase IV (KMG-IV): sequencing the most valuable type-strain genomes for metagenomic binning, comparative biology and taxonomic classification.</title>
        <authorList>
            <person name="Goeker M."/>
        </authorList>
    </citation>
    <scope>NUCLEOTIDE SEQUENCE [LARGE SCALE GENOMIC DNA]</scope>
    <source>
        <strain evidence="2 3">DSM 5900</strain>
    </source>
</reference>
<dbReference type="Gene3D" id="1.10.8.350">
    <property type="entry name" value="Bacterial muramidase"/>
    <property type="match status" value="1"/>
</dbReference>
<dbReference type="AlphaFoldDB" id="A0A3N1ME76"/>
<dbReference type="InterPro" id="IPR023346">
    <property type="entry name" value="Lysozyme-like_dom_sf"/>
</dbReference>
<organism evidence="2 3">
    <name type="scientific">Stella humosa</name>
    <dbReference type="NCBI Taxonomy" id="94"/>
    <lineage>
        <taxon>Bacteria</taxon>
        <taxon>Pseudomonadati</taxon>
        <taxon>Pseudomonadota</taxon>
        <taxon>Alphaproteobacteria</taxon>
        <taxon>Rhodospirillales</taxon>
        <taxon>Stellaceae</taxon>
        <taxon>Stella</taxon>
    </lineage>
</organism>
<accession>A0A3N1ME76</accession>
<evidence type="ECO:0000313" key="3">
    <source>
        <dbReference type="Proteomes" id="UP000278222"/>
    </source>
</evidence>
<dbReference type="InterPro" id="IPR011970">
    <property type="entry name" value="MltB_2"/>
</dbReference>
<name>A0A3N1ME76_9PROT</name>
<dbReference type="RefSeq" id="WP_245978188.1">
    <property type="nucleotide sequence ID" value="NZ_AP019700.1"/>
</dbReference>
<dbReference type="FunFam" id="1.10.8.350:FF:000001">
    <property type="entry name" value="Lytic murein transglycosylase B"/>
    <property type="match status" value="1"/>
</dbReference>
<dbReference type="PANTHER" id="PTHR30163">
    <property type="entry name" value="MEMBRANE-BOUND LYTIC MUREIN TRANSGLYCOSYLASE B"/>
    <property type="match status" value="1"/>
</dbReference>
<dbReference type="InterPro" id="IPR043426">
    <property type="entry name" value="MltB-like"/>
</dbReference>
<feature type="domain" description="Transglycosylase SLT" evidence="1">
    <location>
        <begin position="49"/>
        <end position="342"/>
    </location>
</feature>
<comment type="caution">
    <text evidence="2">The sequence shown here is derived from an EMBL/GenBank/DDBJ whole genome shotgun (WGS) entry which is preliminary data.</text>
</comment>
<proteinExistence type="predicted"/>
<dbReference type="PANTHER" id="PTHR30163:SF8">
    <property type="entry name" value="LYTIC MUREIN TRANSGLYCOSYLASE"/>
    <property type="match status" value="1"/>
</dbReference>
<dbReference type="SUPFAM" id="SSF53955">
    <property type="entry name" value="Lysozyme-like"/>
    <property type="match status" value="1"/>
</dbReference>
<dbReference type="Pfam" id="PF13406">
    <property type="entry name" value="SLT_2"/>
    <property type="match status" value="1"/>
</dbReference>